<dbReference type="Proteomes" id="UP001172102">
    <property type="component" value="Unassembled WGS sequence"/>
</dbReference>
<evidence type="ECO:0000313" key="3">
    <source>
        <dbReference type="EMBL" id="KAK0721064.1"/>
    </source>
</evidence>
<name>A0AA40ASB5_9PEZI</name>
<dbReference type="AlphaFoldDB" id="A0AA40ASB5"/>
<feature type="coiled-coil region" evidence="1">
    <location>
        <begin position="181"/>
        <end position="215"/>
    </location>
</feature>
<keyword evidence="4" id="KW-1185">Reference proteome</keyword>
<reference evidence="3" key="1">
    <citation type="submission" date="2023-06" db="EMBL/GenBank/DDBJ databases">
        <title>Genome-scale phylogeny and comparative genomics of the fungal order Sordariales.</title>
        <authorList>
            <consortium name="Lawrence Berkeley National Laboratory"/>
            <person name="Hensen N."/>
            <person name="Bonometti L."/>
            <person name="Westerberg I."/>
            <person name="Brannstrom I.O."/>
            <person name="Guillou S."/>
            <person name="Cros-Aarteil S."/>
            <person name="Calhoun S."/>
            <person name="Haridas S."/>
            <person name="Kuo A."/>
            <person name="Mondo S."/>
            <person name="Pangilinan J."/>
            <person name="Riley R."/>
            <person name="Labutti K."/>
            <person name="Andreopoulos B."/>
            <person name="Lipzen A."/>
            <person name="Chen C."/>
            <person name="Yanf M."/>
            <person name="Daum C."/>
            <person name="Ng V."/>
            <person name="Clum A."/>
            <person name="Steindorff A."/>
            <person name="Ohm R."/>
            <person name="Martin F."/>
            <person name="Silar P."/>
            <person name="Natvig D."/>
            <person name="Lalanne C."/>
            <person name="Gautier V."/>
            <person name="Ament-Velasquez S.L."/>
            <person name="Kruys A."/>
            <person name="Hutchinson M.I."/>
            <person name="Powell A.J."/>
            <person name="Barry K."/>
            <person name="Miller A.N."/>
            <person name="Grigoriev I.V."/>
            <person name="Debuchy R."/>
            <person name="Gladieux P."/>
            <person name="Thoren M.H."/>
            <person name="Johannesson H."/>
        </authorList>
    </citation>
    <scope>NUCLEOTIDE SEQUENCE</scope>
    <source>
        <strain evidence="3">SMH4607-1</strain>
    </source>
</reference>
<sequence>MMTASPSALKGPKLTLMVNSAHLSKAHLSRLDQLNSASHTPKPAAMDTPSSTIVEYGGGSDLNLSAADRADRLFVALAARSAPEGDDEQTEGETPIDPRPSRKPRGPSNKVINERVTKFLQTISQAAADPNKELVQENRGLHQRISILQTNEQHLLKDNQDLNHHVATLKKYQDAQQRQFRNDLRQNKASLEARIRALQEQLSEQDEKITQLTLQASRVPEPVPEAEPETPKAGICPTITPTVSDSDITSWFATRGNSWSAWAGEFAHHNPRRVSELHPVQQKELRTGVQHFVRLAEDGKPPKALGPKDGGDSAITTRLLLQGMLANFIISEAFVSPFWIFTALSKQNTNAIDSPMPQGTSILPIGFSMDMALWSNSIAPMRSPMVPPPAPATARSISLLSPRHPPPLITSMHSLGLNTMGLPAQCGLPGKSEIENLFGLLLKIQAKDDAVHGWRSQMMQILCGGGLGQNISDRAIAKNEDKLMLASARREYARRLKERFLGGAARFLLQDQDADGIAKLEGGLTEELDLALRFSGQIWARAAPLGFVGMEEIASQGRGFTPDGEVMELCQAQKQTMPGRDASGELPVLMVLQPAVGALGYASSDPQTLGSAGKVWAKAQVFVAAPAQPPPTLAISAADVALPGSPVVVTDSPTIPRVHLEASDDQ</sequence>
<organism evidence="3 4">
    <name type="scientific">Lasiosphaeris hirsuta</name>
    <dbReference type="NCBI Taxonomy" id="260670"/>
    <lineage>
        <taxon>Eukaryota</taxon>
        <taxon>Fungi</taxon>
        <taxon>Dikarya</taxon>
        <taxon>Ascomycota</taxon>
        <taxon>Pezizomycotina</taxon>
        <taxon>Sordariomycetes</taxon>
        <taxon>Sordariomycetidae</taxon>
        <taxon>Sordariales</taxon>
        <taxon>Lasiosphaeriaceae</taxon>
        <taxon>Lasiosphaeris</taxon>
    </lineage>
</organism>
<dbReference type="EMBL" id="JAUKUA010000003">
    <property type="protein sequence ID" value="KAK0721064.1"/>
    <property type="molecule type" value="Genomic_DNA"/>
</dbReference>
<accession>A0AA40ASB5</accession>
<feature type="region of interest" description="Disordered" evidence="2">
    <location>
        <begin position="80"/>
        <end position="109"/>
    </location>
</feature>
<comment type="caution">
    <text evidence="3">The sequence shown here is derived from an EMBL/GenBank/DDBJ whole genome shotgun (WGS) entry which is preliminary data.</text>
</comment>
<protein>
    <submittedName>
        <fullName evidence="3">Uncharacterized protein</fullName>
    </submittedName>
</protein>
<keyword evidence="1" id="KW-0175">Coiled coil</keyword>
<proteinExistence type="predicted"/>
<evidence type="ECO:0000313" key="4">
    <source>
        <dbReference type="Proteomes" id="UP001172102"/>
    </source>
</evidence>
<evidence type="ECO:0000256" key="2">
    <source>
        <dbReference type="SAM" id="MobiDB-lite"/>
    </source>
</evidence>
<evidence type="ECO:0000256" key="1">
    <source>
        <dbReference type="SAM" id="Coils"/>
    </source>
</evidence>
<gene>
    <name evidence="3" type="ORF">B0H67DRAFT_211848</name>
</gene>